<accession>A0A1D8TSS6</accession>
<evidence type="ECO:0000313" key="2">
    <source>
        <dbReference type="Proteomes" id="UP000177870"/>
    </source>
</evidence>
<reference evidence="2" key="1">
    <citation type="submission" date="2016-10" db="EMBL/GenBank/DDBJ databases">
        <title>Comparative genomics uncovers the prolific and rare metabolic potential of the cyanobacterial genus Moorea.</title>
        <authorList>
            <person name="Leao T."/>
            <person name="Castelao G."/>
            <person name="Korobeynikov A."/>
            <person name="Monroe E.A."/>
            <person name="Podell S."/>
            <person name="Glukhov E."/>
            <person name="Allen E."/>
            <person name="Gerwick W.H."/>
            <person name="Gerwick L."/>
        </authorList>
    </citation>
    <scope>NUCLEOTIDE SEQUENCE [LARGE SCALE GENOMIC DNA]</scope>
    <source>
        <strain evidence="2">PAL-8-15-08-1</strain>
    </source>
</reference>
<name>A0A1D8TSS6_9CYAN</name>
<gene>
    <name evidence="1" type="ORF">BJP34_15530</name>
</gene>
<dbReference type="InterPro" id="IPR036412">
    <property type="entry name" value="HAD-like_sf"/>
</dbReference>
<dbReference type="RefSeq" id="WP_070393120.1">
    <property type="nucleotide sequence ID" value="NZ_CP017599.1"/>
</dbReference>
<dbReference type="SUPFAM" id="SSF56784">
    <property type="entry name" value="HAD-like"/>
    <property type="match status" value="1"/>
</dbReference>
<organism evidence="1 2">
    <name type="scientific">Moorena producens PAL-8-15-08-1</name>
    <dbReference type="NCBI Taxonomy" id="1458985"/>
    <lineage>
        <taxon>Bacteria</taxon>
        <taxon>Bacillati</taxon>
        <taxon>Cyanobacteriota</taxon>
        <taxon>Cyanophyceae</taxon>
        <taxon>Coleofasciculales</taxon>
        <taxon>Coleofasciculaceae</taxon>
        <taxon>Moorena</taxon>
    </lineage>
</organism>
<proteinExistence type="predicted"/>
<sequence>MEAIFLDFDGVIVDSIEEWYHIGVLAYYGIEKATHDSQHKQLYKDNCHLLYSDADEYCLLKALESQDLNNFKKIRKQVDNQEIDSYSKQFRKIRKFYQNNHLNWWCGLHSITDYGKTLTNQKNTNNYFILTRKNMDDVLILKNYFKIKIPDRKVFDYSHSVKYGGKVNFIEKFLDNHPDYNQAVLVDDRIENLEISSKVKCYFASWGYGKGNNEFETYQGI</sequence>
<protein>
    <recommendedName>
        <fullName evidence="3">Haloacid dehalogenase</fullName>
    </recommendedName>
</protein>
<dbReference type="EMBL" id="CP017599">
    <property type="protein sequence ID" value="AOX00667.1"/>
    <property type="molecule type" value="Genomic_DNA"/>
</dbReference>
<evidence type="ECO:0008006" key="3">
    <source>
        <dbReference type="Google" id="ProtNLM"/>
    </source>
</evidence>
<evidence type="ECO:0000313" key="1">
    <source>
        <dbReference type="EMBL" id="AOX00667.1"/>
    </source>
</evidence>
<dbReference type="STRING" id="1458985.BJP34_15530"/>
<dbReference type="KEGG" id="mpro:BJP34_15530"/>
<dbReference type="AlphaFoldDB" id="A0A1D8TSS6"/>
<dbReference type="Proteomes" id="UP000177870">
    <property type="component" value="Chromosome"/>
</dbReference>